<dbReference type="PANTHER" id="PTHR10073">
    <property type="entry name" value="DNA MISMATCH REPAIR PROTEIN MLH, PMS, MUTL"/>
    <property type="match status" value="1"/>
</dbReference>
<keyword evidence="3" id="KW-1185">Reference proteome</keyword>
<name>A0AAV8XHJ2_9CUCU</name>
<dbReference type="EMBL" id="JANEYF010003187">
    <property type="protein sequence ID" value="KAJ8938445.1"/>
    <property type="molecule type" value="Genomic_DNA"/>
</dbReference>
<protein>
    <recommendedName>
        <fullName evidence="1">MutL C-terminal dimerisation domain-containing protein</fullName>
    </recommendedName>
</protein>
<dbReference type="Pfam" id="PF08676">
    <property type="entry name" value="MutL_C"/>
    <property type="match status" value="1"/>
</dbReference>
<dbReference type="FunFam" id="3.30.1540.20:FF:000019">
    <property type="entry name" value="PMS1 homolog 2, mismatch repair system component"/>
    <property type="match status" value="1"/>
</dbReference>
<dbReference type="InterPro" id="IPR038973">
    <property type="entry name" value="MutL/Mlh/Pms-like"/>
</dbReference>
<dbReference type="SMART" id="SM00853">
    <property type="entry name" value="MutL_C"/>
    <property type="match status" value="1"/>
</dbReference>
<comment type="caution">
    <text evidence="2">The sequence shown here is derived from an EMBL/GenBank/DDBJ whole genome shotgun (WGS) entry which is preliminary data.</text>
</comment>
<dbReference type="InterPro" id="IPR037198">
    <property type="entry name" value="MutL_C_sf"/>
</dbReference>
<dbReference type="FunFam" id="3.30.1370.100:FF:000001">
    <property type="entry name" value="Mismatch repair endonuclease pms1, putative"/>
    <property type="match status" value="1"/>
</dbReference>
<dbReference type="GO" id="GO:0140664">
    <property type="term" value="F:ATP-dependent DNA damage sensor activity"/>
    <property type="evidence" value="ECO:0007669"/>
    <property type="project" value="InterPro"/>
</dbReference>
<dbReference type="AlphaFoldDB" id="A0AAV8XHJ2"/>
<gene>
    <name evidence="2" type="ORF">NQ314_011481</name>
</gene>
<dbReference type="GO" id="GO:0006298">
    <property type="term" value="P:mismatch repair"/>
    <property type="evidence" value="ECO:0007669"/>
    <property type="project" value="InterPro"/>
</dbReference>
<dbReference type="Gene3D" id="3.30.1540.20">
    <property type="entry name" value="MutL, C-terminal domain, dimerisation subdomain"/>
    <property type="match status" value="1"/>
</dbReference>
<dbReference type="InterPro" id="IPR042120">
    <property type="entry name" value="MutL_C_dimsub"/>
</dbReference>
<dbReference type="Proteomes" id="UP001162156">
    <property type="component" value="Unassembled WGS sequence"/>
</dbReference>
<dbReference type="InterPro" id="IPR042121">
    <property type="entry name" value="MutL_C_regsub"/>
</dbReference>
<dbReference type="PANTHER" id="PTHR10073:SF52">
    <property type="entry name" value="MISMATCH REPAIR ENDONUCLEASE PMS2"/>
    <property type="match status" value="1"/>
</dbReference>
<sequence>MEIIGQFNLGFIITKLNNDLFIVDQHATDEKYNFEQLQLTTIIDSQVLVNPKPLELTAGNESILIENLDIFKKNGFVFKIDGTVGIENLNHTLHKKVALTAIPVSKNCIFGRDDIDEMLFMLQDSSHTMCRPSRVRAMFASRACRKSVMIGKHLSKSDMRRLVNHMGEIDQPWNCPHGRPTMRHLINLDLIEDNN</sequence>
<dbReference type="InterPro" id="IPR014790">
    <property type="entry name" value="MutL_C"/>
</dbReference>
<dbReference type="GO" id="GO:0032389">
    <property type="term" value="C:MutLalpha complex"/>
    <property type="evidence" value="ECO:0007669"/>
    <property type="project" value="TreeGrafter"/>
</dbReference>
<dbReference type="GO" id="GO:0005524">
    <property type="term" value="F:ATP binding"/>
    <property type="evidence" value="ECO:0007669"/>
    <property type="project" value="InterPro"/>
</dbReference>
<proteinExistence type="predicted"/>
<dbReference type="Gene3D" id="3.30.1370.100">
    <property type="entry name" value="MutL, C-terminal domain, regulatory subdomain"/>
    <property type="match status" value="1"/>
</dbReference>
<evidence type="ECO:0000313" key="3">
    <source>
        <dbReference type="Proteomes" id="UP001162156"/>
    </source>
</evidence>
<dbReference type="SUPFAM" id="SSF118116">
    <property type="entry name" value="DNA mismatch repair protein MutL"/>
    <property type="match status" value="1"/>
</dbReference>
<dbReference type="GO" id="GO:0016887">
    <property type="term" value="F:ATP hydrolysis activity"/>
    <property type="evidence" value="ECO:0007669"/>
    <property type="project" value="InterPro"/>
</dbReference>
<reference evidence="2" key="1">
    <citation type="journal article" date="2023" name="Insect Mol. Biol.">
        <title>Genome sequencing provides insights into the evolution of gene families encoding plant cell wall-degrading enzymes in longhorned beetles.</title>
        <authorList>
            <person name="Shin N.R."/>
            <person name="Okamura Y."/>
            <person name="Kirsch R."/>
            <person name="Pauchet Y."/>
        </authorList>
    </citation>
    <scope>NUCLEOTIDE SEQUENCE</scope>
    <source>
        <strain evidence="2">RBIC_L_NR</strain>
    </source>
</reference>
<evidence type="ECO:0000259" key="1">
    <source>
        <dbReference type="SMART" id="SM00853"/>
    </source>
</evidence>
<organism evidence="2 3">
    <name type="scientific">Rhamnusium bicolor</name>
    <dbReference type="NCBI Taxonomy" id="1586634"/>
    <lineage>
        <taxon>Eukaryota</taxon>
        <taxon>Metazoa</taxon>
        <taxon>Ecdysozoa</taxon>
        <taxon>Arthropoda</taxon>
        <taxon>Hexapoda</taxon>
        <taxon>Insecta</taxon>
        <taxon>Pterygota</taxon>
        <taxon>Neoptera</taxon>
        <taxon>Endopterygota</taxon>
        <taxon>Coleoptera</taxon>
        <taxon>Polyphaga</taxon>
        <taxon>Cucujiformia</taxon>
        <taxon>Chrysomeloidea</taxon>
        <taxon>Cerambycidae</taxon>
        <taxon>Lepturinae</taxon>
        <taxon>Rhagiini</taxon>
        <taxon>Rhamnusium</taxon>
    </lineage>
</organism>
<evidence type="ECO:0000313" key="2">
    <source>
        <dbReference type="EMBL" id="KAJ8938445.1"/>
    </source>
</evidence>
<feature type="domain" description="MutL C-terminal dimerisation" evidence="1">
    <location>
        <begin position="3"/>
        <end position="154"/>
    </location>
</feature>
<accession>A0AAV8XHJ2</accession>